<reference evidence="4 5" key="1">
    <citation type="journal article" date="2020" name="BMC Genomics">
        <title>Intraspecific diversification of the crop wild relative Brassica cretica Lam. using demographic model selection.</title>
        <authorList>
            <person name="Kioukis A."/>
            <person name="Michalopoulou V.A."/>
            <person name="Briers L."/>
            <person name="Pirintsos S."/>
            <person name="Studholme D.J."/>
            <person name="Pavlidis P."/>
            <person name="Sarris P.F."/>
        </authorList>
    </citation>
    <scope>NUCLEOTIDE SEQUENCE [LARGE SCALE GENOMIC DNA]</scope>
    <source>
        <strain evidence="5">cv. PFS-1207/04</strain>
    </source>
</reference>
<dbReference type="SUPFAM" id="SSF48452">
    <property type="entry name" value="TPR-like"/>
    <property type="match status" value="2"/>
</dbReference>
<accession>A0ABQ7D8E7</accession>
<dbReference type="Pfam" id="PF13041">
    <property type="entry name" value="PPR_2"/>
    <property type="match status" value="4"/>
</dbReference>
<dbReference type="InterPro" id="IPR041677">
    <property type="entry name" value="DNA2/NAM7_AAA_11"/>
</dbReference>
<dbReference type="NCBIfam" id="TIGR00756">
    <property type="entry name" value="PPR"/>
    <property type="match status" value="7"/>
</dbReference>
<evidence type="ECO:0000256" key="2">
    <source>
        <dbReference type="PROSITE-ProRule" id="PRU00708"/>
    </source>
</evidence>
<dbReference type="Pfam" id="PF13086">
    <property type="entry name" value="AAA_11"/>
    <property type="match status" value="1"/>
</dbReference>
<evidence type="ECO:0000313" key="5">
    <source>
        <dbReference type="Proteomes" id="UP000266723"/>
    </source>
</evidence>
<proteinExistence type="predicted"/>
<dbReference type="PROSITE" id="PS51375">
    <property type="entry name" value="PPR"/>
    <property type="match status" value="9"/>
</dbReference>
<dbReference type="InterPro" id="IPR002885">
    <property type="entry name" value="PPR_rpt"/>
</dbReference>
<dbReference type="PANTHER" id="PTHR47926:SF386">
    <property type="entry name" value="PENTATRICOPEPTIDE REPEAT-CONTAINING PROTEIN"/>
    <property type="match status" value="1"/>
</dbReference>
<dbReference type="Gene3D" id="6.10.140.1240">
    <property type="match status" value="1"/>
</dbReference>
<dbReference type="PANTHER" id="PTHR47926">
    <property type="entry name" value="PENTATRICOPEPTIDE REPEAT-CONTAINING PROTEIN"/>
    <property type="match status" value="1"/>
</dbReference>
<feature type="repeat" description="PPR" evidence="2">
    <location>
        <begin position="129"/>
        <end position="163"/>
    </location>
</feature>
<dbReference type="Proteomes" id="UP000266723">
    <property type="component" value="Unassembled WGS sequence"/>
</dbReference>
<organism evidence="4 5">
    <name type="scientific">Brassica cretica</name>
    <name type="common">Mustard</name>
    <dbReference type="NCBI Taxonomy" id="69181"/>
    <lineage>
        <taxon>Eukaryota</taxon>
        <taxon>Viridiplantae</taxon>
        <taxon>Streptophyta</taxon>
        <taxon>Embryophyta</taxon>
        <taxon>Tracheophyta</taxon>
        <taxon>Spermatophyta</taxon>
        <taxon>Magnoliopsida</taxon>
        <taxon>eudicotyledons</taxon>
        <taxon>Gunneridae</taxon>
        <taxon>Pentapetalae</taxon>
        <taxon>rosids</taxon>
        <taxon>malvids</taxon>
        <taxon>Brassicales</taxon>
        <taxon>Brassicaceae</taxon>
        <taxon>Brassiceae</taxon>
        <taxon>Brassica</taxon>
    </lineage>
</organism>
<dbReference type="Pfam" id="PF01535">
    <property type="entry name" value="PPR"/>
    <property type="match status" value="5"/>
</dbReference>
<dbReference type="InterPro" id="IPR046848">
    <property type="entry name" value="E_motif"/>
</dbReference>
<feature type="repeat" description="PPR" evidence="2">
    <location>
        <begin position="741"/>
        <end position="775"/>
    </location>
</feature>
<feature type="repeat" description="PPR" evidence="2">
    <location>
        <begin position="432"/>
        <end position="466"/>
    </location>
</feature>
<dbReference type="EMBL" id="QGKV02000759">
    <property type="protein sequence ID" value="KAF3568521.1"/>
    <property type="molecule type" value="Genomic_DNA"/>
</dbReference>
<dbReference type="Gene3D" id="1.25.40.10">
    <property type="entry name" value="Tetratricopeptide repeat domain"/>
    <property type="match status" value="7"/>
</dbReference>
<evidence type="ECO:0000313" key="4">
    <source>
        <dbReference type="EMBL" id="KAF3568521.1"/>
    </source>
</evidence>
<feature type="repeat" description="PPR" evidence="2">
    <location>
        <begin position="230"/>
        <end position="264"/>
    </location>
</feature>
<feature type="domain" description="DNA2/NAM7 helicase helicase" evidence="3">
    <location>
        <begin position="783"/>
        <end position="865"/>
    </location>
</feature>
<feature type="repeat" description="PPR" evidence="2">
    <location>
        <begin position="639"/>
        <end position="674"/>
    </location>
</feature>
<name>A0ABQ7D8E7_BRACR</name>
<dbReference type="InterPro" id="IPR046960">
    <property type="entry name" value="PPR_At4g14850-like_plant"/>
</dbReference>
<gene>
    <name evidence="4" type="ORF">DY000_02017281</name>
</gene>
<feature type="repeat" description="PPR" evidence="2">
    <location>
        <begin position="467"/>
        <end position="501"/>
    </location>
</feature>
<sequence>MASLPFSTIPIKLPHSVSRKPHDDQPRNPYFHSVSSLCKNGEIKEALSLVTEMDFRNVRIGPEIYGEILQGCVYERDFHTGQQIHARISKNGDFYAKNEYIETKLVIFYAKCDALEIAEVLFSKLRVRNVFSWAAIIGVKCRMGLVEGALMGFVEMLKDEIFPDNFVVPNVCKACGALQWSGFGRGVHGYVAKSGLDDCVFVASSLADMYGKCGVLDDARKVFDEIPERNVVAWNALMVGYVQNGMNEEAIRLMCDMREEGVEPTRVTVSTCLSASANMGGVEEGKQSHAVAVVNGLELDNILGTSILNFYCKVGLIDYAEMAFDRMIGKDVVTWNLLISGYVQQGLLEDAIRMCQLMRLEKLKYDCVTLSTLMSAAARTQNSKLGKEVQCYCIRHSFESDIVLASAVVDMYAKCGSIVDAKKVFDSTVQKDLILWNTLLAAYAESGLSGEALRLFYEMQLESVPPNVITWNLIILSLFRNGQVDEAKEMFLQMQSSGIVPTIVSWTTMMNGLVQNGCSEEAIHYLRKMQESGMRPNVFSITVALSACANLASLHFGRSVHGYIIRNRLHSSSVSIETSLVDMYAKCGDISKAEKVFRRKLFSELPLYNAMISAYALYGNVEEAIALYRSLEDMGIKPDNITFTNILSACNHAGDINQAIEIFSDMVSKHGVKPCLEHYGLMVDLLASAGETEKALRLMEEMPYEPDARMIQSLLATCNKEHKTELVDYLSRQLLESEPDNSGNYVTISNAYAGEGSWDEVVKMREMMKAKGLKKQPGCSWIRDKREEEEEVQVRHFDTSEKSELHNLQKLKDEQGGELSSSDEKKYESIKRATEREITQSADVICCTCIGAANPRLSNYRFRQVKINYLTLNISSSLKSNMPALSDRYLLMSLLKQQNLRAYCPRCKAAIRVLNELVCYG</sequence>
<feature type="repeat" description="PPR" evidence="2">
    <location>
        <begin position="502"/>
        <end position="536"/>
    </location>
</feature>
<keyword evidence="5" id="KW-1185">Reference proteome</keyword>
<comment type="caution">
    <text evidence="4">The sequence shown here is derived from an EMBL/GenBank/DDBJ whole genome shotgun (WGS) entry which is preliminary data.</text>
</comment>
<feature type="repeat" description="PPR" evidence="2">
    <location>
        <begin position="604"/>
        <end position="638"/>
    </location>
</feature>
<evidence type="ECO:0000256" key="1">
    <source>
        <dbReference type="ARBA" id="ARBA00022737"/>
    </source>
</evidence>
<feature type="repeat" description="PPR" evidence="2">
    <location>
        <begin position="331"/>
        <end position="365"/>
    </location>
</feature>
<keyword evidence="1" id="KW-0677">Repeat</keyword>
<dbReference type="InterPro" id="IPR011990">
    <property type="entry name" value="TPR-like_helical_dom_sf"/>
</dbReference>
<protein>
    <recommendedName>
        <fullName evidence="3">DNA2/NAM7 helicase helicase domain-containing protein</fullName>
    </recommendedName>
</protein>
<evidence type="ECO:0000259" key="3">
    <source>
        <dbReference type="Pfam" id="PF13086"/>
    </source>
</evidence>
<dbReference type="Pfam" id="PF20431">
    <property type="entry name" value="E_motif"/>
    <property type="match status" value="1"/>
</dbReference>